<gene>
    <name evidence="2" type="ORF">K7862_15035</name>
</gene>
<comment type="caution">
    <text evidence="2">The sequence shown here is derived from an EMBL/GenBank/DDBJ whole genome shotgun (WGS) entry which is preliminary data.</text>
</comment>
<organism evidence="2 3">
    <name type="scientific">Actinacidiphila acidipaludis</name>
    <dbReference type="NCBI Taxonomy" id="2873382"/>
    <lineage>
        <taxon>Bacteria</taxon>
        <taxon>Bacillati</taxon>
        <taxon>Actinomycetota</taxon>
        <taxon>Actinomycetes</taxon>
        <taxon>Kitasatosporales</taxon>
        <taxon>Streptomycetaceae</taxon>
        <taxon>Actinacidiphila</taxon>
    </lineage>
</organism>
<feature type="region of interest" description="Disordered" evidence="1">
    <location>
        <begin position="82"/>
        <end position="106"/>
    </location>
</feature>
<dbReference type="EMBL" id="JAINZZ010000015">
    <property type="protein sequence ID" value="MBY8878944.1"/>
    <property type="molecule type" value="Genomic_DNA"/>
</dbReference>
<reference evidence="2 3" key="1">
    <citation type="submission" date="2021-08" db="EMBL/GenBank/DDBJ databases">
        <title>WGS of actinomycetes from Thailand.</title>
        <authorList>
            <person name="Thawai C."/>
        </authorList>
    </citation>
    <scope>NUCLEOTIDE SEQUENCE [LARGE SCALE GENOMIC DNA]</scope>
    <source>
        <strain evidence="2 3">PLK6-54</strain>
    </source>
</reference>
<proteinExistence type="predicted"/>
<accession>A0ABS7Q8C1</accession>
<protein>
    <submittedName>
        <fullName evidence="2">Uncharacterized protein</fullName>
    </submittedName>
</protein>
<sequence>MGRLLPWTTAEGKPCYLLGGDRGDRGYVSRVADNIESVQLGMAADLLDHAADMLADRTVTPPQFRFLSARLAESLRDVHRIAESRGARIPQPDDEGGDPPGGGAAG</sequence>
<name>A0ABS7Q8C1_9ACTN</name>
<evidence type="ECO:0000313" key="3">
    <source>
        <dbReference type="Proteomes" id="UP000778578"/>
    </source>
</evidence>
<keyword evidence="3" id="KW-1185">Reference proteome</keyword>
<dbReference type="Proteomes" id="UP000778578">
    <property type="component" value="Unassembled WGS sequence"/>
</dbReference>
<evidence type="ECO:0000313" key="2">
    <source>
        <dbReference type="EMBL" id="MBY8878944.1"/>
    </source>
</evidence>
<dbReference type="RefSeq" id="WP_222963117.1">
    <property type="nucleotide sequence ID" value="NZ_JAINZZ010000015.1"/>
</dbReference>
<evidence type="ECO:0000256" key="1">
    <source>
        <dbReference type="SAM" id="MobiDB-lite"/>
    </source>
</evidence>